<proteinExistence type="predicted"/>
<dbReference type="AlphaFoldDB" id="A0A8I1FR82"/>
<protein>
    <submittedName>
        <fullName evidence="1">Uncharacterized protein</fullName>
    </submittedName>
</protein>
<accession>A0A8I1FR82</accession>
<comment type="caution">
    <text evidence="1">The sequence shown here is derived from an EMBL/GenBank/DDBJ whole genome shotgun (WGS) entry which is preliminary data.</text>
</comment>
<organism evidence="1 2">
    <name type="scientific">Pseudomonas psychrophila</name>
    <dbReference type="NCBI Taxonomy" id="122355"/>
    <lineage>
        <taxon>Bacteria</taxon>
        <taxon>Pseudomonadati</taxon>
        <taxon>Pseudomonadota</taxon>
        <taxon>Gammaproteobacteria</taxon>
        <taxon>Pseudomonadales</taxon>
        <taxon>Pseudomonadaceae</taxon>
        <taxon>Pseudomonas</taxon>
    </lineage>
</organism>
<evidence type="ECO:0000313" key="2">
    <source>
        <dbReference type="Proteomes" id="UP000658390"/>
    </source>
</evidence>
<dbReference type="RefSeq" id="WP_108184742.1">
    <property type="nucleotide sequence ID" value="NZ_JAEKCZ010000026.1"/>
</dbReference>
<reference evidence="1" key="1">
    <citation type="submission" date="2020-12" db="EMBL/GenBank/DDBJ databases">
        <title>Antibiotic resistance and phylogeny of Pseudomonas spp. isolated over three decades from chicken meat in the Norwegian food chain.</title>
        <authorList>
            <person name="Moen B."/>
        </authorList>
    </citation>
    <scope>NUCLEOTIDE SEQUENCE</scope>
    <source>
        <strain evidence="1">MF6762</strain>
    </source>
</reference>
<name>A0A8I1FR82_9PSED</name>
<dbReference type="EMBL" id="JAEKCZ010000026">
    <property type="protein sequence ID" value="MBJ2259177.1"/>
    <property type="molecule type" value="Genomic_DNA"/>
</dbReference>
<dbReference type="Proteomes" id="UP000658390">
    <property type="component" value="Unassembled WGS sequence"/>
</dbReference>
<evidence type="ECO:0000313" key="1">
    <source>
        <dbReference type="EMBL" id="MBJ2259177.1"/>
    </source>
</evidence>
<sequence length="182" mass="20469">MNSHAGTGVINDATGVDASKEQLHVVFTLDHEEEGSGLKVDISEWLSEAGLPELTLLWTHREVFNIGHIGRILEWFYVEKNSDLKKLVKHCQRIDREVMPFGYQCSFNTEALKAWILSNRLDLGNSLVCLRNSVIVFTTDTPGFKSNGSYFWYKLNCGTRSSERFDSEIDAANNAIAVLNLA</sequence>
<gene>
    <name evidence="1" type="ORF">JFT45_22000</name>
</gene>